<protein>
    <submittedName>
        <fullName evidence="1">Uncharacterized protein</fullName>
    </submittedName>
</protein>
<dbReference type="EMBL" id="REGN01008184">
    <property type="protein sequence ID" value="RNA04254.1"/>
    <property type="molecule type" value="Genomic_DNA"/>
</dbReference>
<gene>
    <name evidence="1" type="ORF">BpHYR1_036441</name>
</gene>
<name>A0A3M7PZ81_BRAPC</name>
<sequence length="103" mass="11974">MDNFSDIADFTFRFNKDISLFKLTQILIDTQFYATGIKRVFLFVRCLMVLNSQDMISDHYQIEACSLLPIFISEQNEFLRTNVPFTVVPVCNCGHIVKIKDIN</sequence>
<organism evidence="1 2">
    <name type="scientific">Brachionus plicatilis</name>
    <name type="common">Marine rotifer</name>
    <name type="synonym">Brachionus muelleri</name>
    <dbReference type="NCBI Taxonomy" id="10195"/>
    <lineage>
        <taxon>Eukaryota</taxon>
        <taxon>Metazoa</taxon>
        <taxon>Spiralia</taxon>
        <taxon>Gnathifera</taxon>
        <taxon>Rotifera</taxon>
        <taxon>Eurotatoria</taxon>
        <taxon>Monogononta</taxon>
        <taxon>Pseudotrocha</taxon>
        <taxon>Ploima</taxon>
        <taxon>Brachionidae</taxon>
        <taxon>Brachionus</taxon>
    </lineage>
</organism>
<keyword evidence="2" id="KW-1185">Reference proteome</keyword>
<reference evidence="1 2" key="1">
    <citation type="journal article" date="2018" name="Sci. Rep.">
        <title>Genomic signatures of local adaptation to the degree of environmental predictability in rotifers.</title>
        <authorList>
            <person name="Franch-Gras L."/>
            <person name="Hahn C."/>
            <person name="Garcia-Roger E.M."/>
            <person name="Carmona M.J."/>
            <person name="Serra M."/>
            <person name="Gomez A."/>
        </authorList>
    </citation>
    <scope>NUCLEOTIDE SEQUENCE [LARGE SCALE GENOMIC DNA]</scope>
    <source>
        <strain evidence="1">HYR1</strain>
    </source>
</reference>
<proteinExistence type="predicted"/>
<evidence type="ECO:0000313" key="2">
    <source>
        <dbReference type="Proteomes" id="UP000276133"/>
    </source>
</evidence>
<evidence type="ECO:0000313" key="1">
    <source>
        <dbReference type="EMBL" id="RNA04254.1"/>
    </source>
</evidence>
<dbReference type="Proteomes" id="UP000276133">
    <property type="component" value="Unassembled WGS sequence"/>
</dbReference>
<comment type="caution">
    <text evidence="1">The sequence shown here is derived from an EMBL/GenBank/DDBJ whole genome shotgun (WGS) entry which is preliminary data.</text>
</comment>
<dbReference type="AlphaFoldDB" id="A0A3M7PZ81"/>
<accession>A0A3M7PZ81</accession>